<sequence length="189" mass="19870">MSMWRAPRRATLRAVAGTILTAVLVAPAASAVAATPAAQRAGATATVAPAAASPWRTVKLVDGSTGKIYKLGAHHYRMEIVYRGEVYARLEANQHDAGVDGNGMYVVLTLDGKVHSWTGGTHQGPGSFRLPDGSTAVVTRVGLGHYRAQIVYRGEVYARLEANQHDAGVDGNGMFVVLSMGGQISASVR</sequence>
<dbReference type="OrthoDB" id="4220845at2"/>
<gene>
    <name evidence="2" type="ORF">M878_07000</name>
</gene>
<name>V6KSW9_STRRC</name>
<evidence type="ECO:0000256" key="1">
    <source>
        <dbReference type="SAM" id="SignalP"/>
    </source>
</evidence>
<feature type="chain" id="PRO_5039250838" evidence="1">
    <location>
        <begin position="34"/>
        <end position="189"/>
    </location>
</feature>
<dbReference type="HOGENOM" id="CLU_127138_0_0_11"/>
<dbReference type="AlphaFoldDB" id="V6KSW9"/>
<dbReference type="EMBL" id="AWQX01000059">
    <property type="protein sequence ID" value="EST35212.1"/>
    <property type="molecule type" value="Genomic_DNA"/>
</dbReference>
<proteinExistence type="predicted"/>
<comment type="caution">
    <text evidence="2">The sequence shown here is derived from an EMBL/GenBank/DDBJ whole genome shotgun (WGS) entry which is preliminary data.</text>
</comment>
<evidence type="ECO:0000313" key="2">
    <source>
        <dbReference type="EMBL" id="EST35212.1"/>
    </source>
</evidence>
<accession>V6KSW9</accession>
<reference evidence="2 3" key="1">
    <citation type="journal article" date="2014" name="Genome Announc.">
        <title>Draft Genome Sequence of Streptomyces roseochromogenes subsp. oscitans DS 12.976, Producer of the Aminocoumarin Antibiotic Clorobiocin.</title>
        <authorList>
            <person name="Ruckert C."/>
            <person name="Kalinowski J."/>
            <person name="Heide L."/>
            <person name="Apel A.K."/>
        </authorList>
    </citation>
    <scope>NUCLEOTIDE SEQUENCE [LARGE SCALE GENOMIC DNA]</scope>
    <source>
        <strain evidence="2 3">DS 12.976</strain>
    </source>
</reference>
<keyword evidence="1" id="KW-0732">Signal</keyword>
<feature type="signal peptide" evidence="1">
    <location>
        <begin position="1"/>
        <end position="33"/>
    </location>
</feature>
<keyword evidence="3" id="KW-1185">Reference proteome</keyword>
<protein>
    <submittedName>
        <fullName evidence="2">Uncharacterized protein</fullName>
    </submittedName>
</protein>
<organism evidence="2 3">
    <name type="scientific">Streptomyces roseochromogenus subsp. oscitans DS 12.976</name>
    <dbReference type="NCBI Taxonomy" id="1352936"/>
    <lineage>
        <taxon>Bacteria</taxon>
        <taxon>Bacillati</taxon>
        <taxon>Actinomycetota</taxon>
        <taxon>Actinomycetes</taxon>
        <taxon>Kitasatosporales</taxon>
        <taxon>Streptomycetaceae</taxon>
        <taxon>Streptomyces</taxon>
    </lineage>
</organism>
<evidence type="ECO:0000313" key="3">
    <source>
        <dbReference type="Proteomes" id="UP000017984"/>
    </source>
</evidence>
<dbReference type="Proteomes" id="UP000017984">
    <property type="component" value="Chromosome"/>
</dbReference>
<dbReference type="PATRIC" id="fig|1352936.5.peg.1494"/>